<reference evidence="1 2" key="1">
    <citation type="submission" date="2021-06" db="EMBL/GenBank/DDBJ databases">
        <authorList>
            <person name="Palmer J.M."/>
        </authorList>
    </citation>
    <scope>NUCLEOTIDE SEQUENCE [LARGE SCALE GENOMIC DNA]</scope>
    <source>
        <strain evidence="1 2">AS_MEX2019</strain>
        <tissue evidence="1">Muscle</tissue>
    </source>
</reference>
<keyword evidence="2" id="KW-1185">Reference proteome</keyword>
<protein>
    <submittedName>
        <fullName evidence="1">Uncharacterized protein</fullName>
    </submittedName>
</protein>
<organism evidence="1 2">
    <name type="scientific">Ameca splendens</name>
    <dbReference type="NCBI Taxonomy" id="208324"/>
    <lineage>
        <taxon>Eukaryota</taxon>
        <taxon>Metazoa</taxon>
        <taxon>Chordata</taxon>
        <taxon>Craniata</taxon>
        <taxon>Vertebrata</taxon>
        <taxon>Euteleostomi</taxon>
        <taxon>Actinopterygii</taxon>
        <taxon>Neopterygii</taxon>
        <taxon>Teleostei</taxon>
        <taxon>Neoteleostei</taxon>
        <taxon>Acanthomorphata</taxon>
        <taxon>Ovalentaria</taxon>
        <taxon>Atherinomorphae</taxon>
        <taxon>Cyprinodontiformes</taxon>
        <taxon>Goodeidae</taxon>
        <taxon>Ameca</taxon>
    </lineage>
</organism>
<accession>A0ABV0XP62</accession>
<evidence type="ECO:0000313" key="1">
    <source>
        <dbReference type="EMBL" id="MEQ2283249.1"/>
    </source>
</evidence>
<gene>
    <name evidence="1" type="ORF">AMECASPLE_009278</name>
</gene>
<proteinExistence type="predicted"/>
<sequence>MSHTVGFMADNFLSRRQVISVPPHLHTHTHMCTHTYVMVVHIHFWRDIKQKEVFGLHSGFKSGFMDNVGFRNSLCRRLEIKNGE</sequence>
<name>A0ABV0XP62_9TELE</name>
<comment type="caution">
    <text evidence="1">The sequence shown here is derived from an EMBL/GenBank/DDBJ whole genome shotgun (WGS) entry which is preliminary data.</text>
</comment>
<dbReference type="EMBL" id="JAHRIP010009919">
    <property type="protein sequence ID" value="MEQ2283249.1"/>
    <property type="molecule type" value="Genomic_DNA"/>
</dbReference>
<evidence type="ECO:0000313" key="2">
    <source>
        <dbReference type="Proteomes" id="UP001469553"/>
    </source>
</evidence>
<dbReference type="Proteomes" id="UP001469553">
    <property type="component" value="Unassembled WGS sequence"/>
</dbReference>